<dbReference type="Gene3D" id="2.170.130.10">
    <property type="entry name" value="TonB-dependent receptor, plug domain"/>
    <property type="match status" value="1"/>
</dbReference>
<dbReference type="InterPro" id="IPR012910">
    <property type="entry name" value="Plug_dom"/>
</dbReference>
<comment type="subcellular location">
    <subcellularLocation>
        <location evidence="1 7">Cell outer membrane</location>
        <topology evidence="1 7">Multi-pass membrane protein</topology>
    </subcellularLocation>
</comment>
<keyword evidence="4 7" id="KW-0812">Transmembrane</keyword>
<name>A0ABQ3I145_9SPHI</name>
<evidence type="ECO:0000313" key="10">
    <source>
        <dbReference type="EMBL" id="GHE45887.1"/>
    </source>
</evidence>
<evidence type="ECO:0000256" key="8">
    <source>
        <dbReference type="SAM" id="Phobius"/>
    </source>
</evidence>
<feature type="transmembrane region" description="Helical" evidence="8">
    <location>
        <begin position="21"/>
        <end position="42"/>
    </location>
</feature>
<dbReference type="SUPFAM" id="SSF49464">
    <property type="entry name" value="Carboxypeptidase regulatory domain-like"/>
    <property type="match status" value="1"/>
</dbReference>
<organism evidence="10 11">
    <name type="scientific">Sphingobacterium griseoflavum</name>
    <dbReference type="NCBI Taxonomy" id="1474952"/>
    <lineage>
        <taxon>Bacteria</taxon>
        <taxon>Pseudomonadati</taxon>
        <taxon>Bacteroidota</taxon>
        <taxon>Sphingobacteriia</taxon>
        <taxon>Sphingobacteriales</taxon>
        <taxon>Sphingobacteriaceae</taxon>
        <taxon>Sphingobacterium</taxon>
    </lineage>
</organism>
<dbReference type="InterPro" id="IPR023996">
    <property type="entry name" value="TonB-dep_OMP_SusC/RagA"/>
</dbReference>
<dbReference type="InterPro" id="IPR039426">
    <property type="entry name" value="TonB-dep_rcpt-like"/>
</dbReference>
<dbReference type="InterPro" id="IPR036942">
    <property type="entry name" value="Beta-barrel_TonB_sf"/>
</dbReference>
<dbReference type="PROSITE" id="PS52016">
    <property type="entry name" value="TONB_DEPENDENT_REC_3"/>
    <property type="match status" value="1"/>
</dbReference>
<evidence type="ECO:0000259" key="9">
    <source>
        <dbReference type="Pfam" id="PF07715"/>
    </source>
</evidence>
<dbReference type="Gene3D" id="2.40.170.20">
    <property type="entry name" value="TonB-dependent receptor, beta-barrel domain"/>
    <property type="match status" value="1"/>
</dbReference>
<keyword evidence="11" id="KW-1185">Reference proteome</keyword>
<dbReference type="Pfam" id="PF07715">
    <property type="entry name" value="Plug"/>
    <property type="match status" value="1"/>
</dbReference>
<protein>
    <submittedName>
        <fullName evidence="10">SusC/RagA family TonB-linked outer membrane protein</fullName>
    </submittedName>
</protein>
<keyword evidence="8" id="KW-1133">Transmembrane helix</keyword>
<dbReference type="Pfam" id="PF13715">
    <property type="entry name" value="CarbopepD_reg_2"/>
    <property type="match status" value="1"/>
</dbReference>
<evidence type="ECO:0000256" key="4">
    <source>
        <dbReference type="ARBA" id="ARBA00022692"/>
    </source>
</evidence>
<dbReference type="NCBIfam" id="TIGR04056">
    <property type="entry name" value="OMP_RagA_SusC"/>
    <property type="match status" value="1"/>
</dbReference>
<keyword evidence="6 7" id="KW-0998">Cell outer membrane</keyword>
<dbReference type="Gene3D" id="3.55.50.30">
    <property type="match status" value="1"/>
</dbReference>
<proteinExistence type="inferred from homology"/>
<feature type="domain" description="TonB-dependent receptor plug" evidence="9">
    <location>
        <begin position="228"/>
        <end position="344"/>
    </location>
</feature>
<keyword evidence="2 7" id="KW-0813">Transport</keyword>
<gene>
    <name evidence="10" type="ORF">GCM10017764_31480</name>
</gene>
<dbReference type="InterPro" id="IPR008969">
    <property type="entry name" value="CarboxyPept-like_regulatory"/>
</dbReference>
<evidence type="ECO:0000256" key="7">
    <source>
        <dbReference type="PROSITE-ProRule" id="PRU01360"/>
    </source>
</evidence>
<evidence type="ECO:0000313" key="11">
    <source>
        <dbReference type="Proteomes" id="UP000620550"/>
    </source>
</evidence>
<dbReference type="InterPro" id="IPR037066">
    <property type="entry name" value="Plug_dom_sf"/>
</dbReference>
<sequence>MNNILKQKRFEKTSACFQVVLYMKLTLILICAGMLSVSAGAFSQNKVSVNFKNVSLTTFLRGIEAKSAIRFVYSDEILEKPIRVTLQAENADVISVLEEALNGQGIAVSKVNESLYALRSESKSSPVQQEREVSGRVLDPEGKAIGKATIWLVGTKIGTSTNEGGYFRLAYNSDEVKEVEIRSVGFQPMKLPIGEGKLGDIKLVKEDNTLEEVVINTGMFERKAGTFTGSTVTFSQAQIKEVTNQNALAALAILDPSFQILENNELGSNPNALPDIQLRGQSGFSEDLRTSYSNAPNQPLFIIDGFESTIQRLFDLNINLISSITILKDAAAKAMWGAKAGNGVVVVETIKPLPGAVRIGYNASVNITAPDLSSYRLTNAMQKIEAEVLAGRYSSPYPTDQASLTEEYTQNLKAALAGVDTYWLSQPLQNGVGQRHTITADGGDDRVQYSVNLTYNNNKGVMKGSDRTTYAGQSVLLYRNGKISATNNLSIDRNFARNSPYGSFSDYARMNPYWRIYDENGALIPAYEISRDRFTNASSLLGNPLYNATLNTKDGSNYTTITENFQLDYRFSERFRLNARVGYNQQNLNNELFRSALHTDYLNISPSSASYLDRGIYRVSESFLKGVTSDVQAAYNKRFGLHQFYVNGVFTLNEQSQSTSGYTMVGFPNDKIDNISMGRRYEEGSKAVGTENTVRTAAITSALNYSYDNRYLLDASYRRNASSQFGRNSRWGNFWAVGAGWNVHQEQFAQHVTWIDLLRFTANTGVTGTPPGQNAYQSLATYRYNTDITYNGDMGLNLIALANPDLEWQKVLETNYRAEFGLFNRFNASFEYYIRDTKNLLLSLETAPSLGFDNYAENIGEVRNKGFQAMVNYRLIRNVEKRFNVSVFGNVAHNTNKISKISTSLEALNRLKDELYSETQSGSAAFEARQDITRRYQVGQSMNAIWAVRSLGIDPSNGKEIFLKQDGTITYEWSALDQVVSGDTQPLYNGTMGSNVQYKDFSVNFAFSYRWGGQMYNATVLRLVDNADFNYNVDIRALEDRWRNPGDQTLYKDIADRSATRPSTRFVQDWNEFVFSSVSLAYDFSRMPLVQRSKLRTAMFSVNMNDIGRLSSVKTERGLDYPYARTMSFTLSATF</sequence>
<dbReference type="SUPFAM" id="SSF56935">
    <property type="entry name" value="Porins"/>
    <property type="match status" value="1"/>
</dbReference>
<dbReference type="Proteomes" id="UP000620550">
    <property type="component" value="Unassembled WGS sequence"/>
</dbReference>
<reference evidence="11" key="1">
    <citation type="journal article" date="2019" name="Int. J. Syst. Evol. Microbiol.">
        <title>The Global Catalogue of Microorganisms (GCM) 10K type strain sequencing project: providing services to taxonomists for standard genome sequencing and annotation.</title>
        <authorList>
            <consortium name="The Broad Institute Genomics Platform"/>
            <consortium name="The Broad Institute Genome Sequencing Center for Infectious Disease"/>
            <person name="Wu L."/>
            <person name="Ma J."/>
        </authorList>
    </citation>
    <scope>NUCLEOTIDE SEQUENCE [LARGE SCALE GENOMIC DNA]</scope>
    <source>
        <strain evidence="11">CGMCC 1.12966</strain>
    </source>
</reference>
<comment type="similarity">
    <text evidence="7">Belongs to the TonB-dependent receptor family.</text>
</comment>
<dbReference type="EMBL" id="BNAF01000013">
    <property type="protein sequence ID" value="GHE45887.1"/>
    <property type="molecule type" value="Genomic_DNA"/>
</dbReference>
<dbReference type="RefSeq" id="WP_189627668.1">
    <property type="nucleotide sequence ID" value="NZ_BNAF01000013.1"/>
</dbReference>
<evidence type="ECO:0000256" key="1">
    <source>
        <dbReference type="ARBA" id="ARBA00004571"/>
    </source>
</evidence>
<keyword evidence="5 7" id="KW-0472">Membrane</keyword>
<evidence type="ECO:0000256" key="6">
    <source>
        <dbReference type="ARBA" id="ARBA00023237"/>
    </source>
</evidence>
<keyword evidence="3 7" id="KW-1134">Transmembrane beta strand</keyword>
<evidence type="ECO:0000256" key="5">
    <source>
        <dbReference type="ARBA" id="ARBA00023136"/>
    </source>
</evidence>
<evidence type="ECO:0000256" key="2">
    <source>
        <dbReference type="ARBA" id="ARBA00022448"/>
    </source>
</evidence>
<accession>A0ABQ3I145</accession>
<evidence type="ECO:0000256" key="3">
    <source>
        <dbReference type="ARBA" id="ARBA00022452"/>
    </source>
</evidence>
<comment type="caution">
    <text evidence="10">The sequence shown here is derived from an EMBL/GenBank/DDBJ whole genome shotgun (WGS) entry which is preliminary data.</text>
</comment>